<dbReference type="EMBL" id="CDMZ01001726">
    <property type="protein sequence ID" value="CEM36713.1"/>
    <property type="molecule type" value="Genomic_DNA"/>
</dbReference>
<evidence type="ECO:0000313" key="1">
    <source>
        <dbReference type="EMBL" id="CEM36713.1"/>
    </source>
</evidence>
<protein>
    <submittedName>
        <fullName evidence="1">Uncharacterized protein</fullName>
    </submittedName>
</protein>
<accession>A0A0G4GZQ3</accession>
<proteinExistence type="predicted"/>
<dbReference type="PhylomeDB" id="A0A0G4GZQ3"/>
<organism evidence="1">
    <name type="scientific">Chromera velia CCMP2878</name>
    <dbReference type="NCBI Taxonomy" id="1169474"/>
    <lineage>
        <taxon>Eukaryota</taxon>
        <taxon>Sar</taxon>
        <taxon>Alveolata</taxon>
        <taxon>Colpodellida</taxon>
        <taxon>Chromeraceae</taxon>
        <taxon>Chromera</taxon>
    </lineage>
</organism>
<reference evidence="1" key="1">
    <citation type="submission" date="2014-11" db="EMBL/GenBank/DDBJ databases">
        <authorList>
            <person name="Otto D Thomas"/>
            <person name="Naeem Raeece"/>
        </authorList>
    </citation>
    <scope>NUCLEOTIDE SEQUENCE</scope>
</reference>
<name>A0A0G4GZQ3_9ALVE</name>
<gene>
    <name evidence="1" type="ORF">Cvel_24068</name>
</gene>
<dbReference type="AlphaFoldDB" id="A0A0G4GZQ3"/>
<sequence>MSAAPWKKFLQAVPLSEALSNFKTVARETCVVKPVYEGWPPRDRVHVGTISRFKRKVYVFNRRNKSGNTRETTMCICLGREPVLMMDVNEVEALEKLLPKLKADMIVFNKKIT</sequence>
<dbReference type="VEuPathDB" id="CryptoDB:Cvel_24068"/>